<evidence type="ECO:0000313" key="4">
    <source>
        <dbReference type="Proteomes" id="UP000391834"/>
    </source>
</evidence>
<organism evidence="3 4">
    <name type="scientific">Prolixibacter bellariivorans</name>
    <dbReference type="NCBI Taxonomy" id="314319"/>
    <lineage>
        <taxon>Bacteria</taxon>
        <taxon>Pseudomonadati</taxon>
        <taxon>Bacteroidota</taxon>
        <taxon>Bacteroidia</taxon>
        <taxon>Marinilabiliales</taxon>
        <taxon>Prolixibacteraceae</taxon>
        <taxon>Prolixibacter</taxon>
    </lineage>
</organism>
<dbReference type="GO" id="GO:0004553">
    <property type="term" value="F:hydrolase activity, hydrolyzing O-glycosyl compounds"/>
    <property type="evidence" value="ECO:0007669"/>
    <property type="project" value="InterPro"/>
</dbReference>
<sequence length="243" mass="28005">MVKYMLLIFLFAFVSCKKETSGDLPVQQGARIISFAGYDWVVEDSNDNTVGPGPNYFSNSEDNVWVDDQGRMHLKITQRDGKWYCAKVSLWNTYGYHKYVFFLDSRVDELDKNVVAGLFAYETDVQEIDIEVSKWGDANNDNCQFAVQPSSTAGNKVRFNLPLKDDYSTHFFDWQKDSIKFGSYLGESLTPPEEDVVKTWTYTGEDIPTSQNLRLKINLWLFRGKYPSDNQNNELIVSDFKIL</sequence>
<gene>
    <name evidence="3" type="ORF">PbJCM13498_39100</name>
</gene>
<dbReference type="CDD" id="cd00413">
    <property type="entry name" value="Glyco_hydrolase_16"/>
    <property type="match status" value="1"/>
</dbReference>
<accession>A0A5M4B5P2</accession>
<protein>
    <recommendedName>
        <fullName evidence="2">GH16 domain-containing protein</fullName>
    </recommendedName>
</protein>
<evidence type="ECO:0000259" key="2">
    <source>
        <dbReference type="PROSITE" id="PS51762"/>
    </source>
</evidence>
<dbReference type="EMBL" id="BLAX01000001">
    <property type="protein sequence ID" value="GET35047.1"/>
    <property type="molecule type" value="Genomic_DNA"/>
</dbReference>
<keyword evidence="4" id="KW-1185">Reference proteome</keyword>
<reference evidence="3 4" key="1">
    <citation type="submission" date="2019-10" db="EMBL/GenBank/DDBJ databases">
        <title>Prolixibacter strains distinguished by the presence of nitrate reductase genes were adept at nitrate-dependent anaerobic corrosion of metallic iron and carbon steel.</title>
        <authorList>
            <person name="Iino T."/>
            <person name="Shono N."/>
            <person name="Ito K."/>
            <person name="Nakamura R."/>
            <person name="Sueoka K."/>
            <person name="Harayama S."/>
            <person name="Ohkuma M."/>
        </authorList>
    </citation>
    <scope>NUCLEOTIDE SEQUENCE [LARGE SCALE GENOMIC DNA]</scope>
    <source>
        <strain evidence="3 4">JCM 13498</strain>
    </source>
</reference>
<dbReference type="PROSITE" id="PS51762">
    <property type="entry name" value="GH16_2"/>
    <property type="match status" value="1"/>
</dbReference>
<feature type="domain" description="GH16" evidence="2">
    <location>
        <begin position="19"/>
        <end position="243"/>
    </location>
</feature>
<evidence type="ECO:0000256" key="1">
    <source>
        <dbReference type="ARBA" id="ARBA00006865"/>
    </source>
</evidence>
<name>A0A5M4B5P2_9BACT</name>
<comment type="similarity">
    <text evidence="1">Belongs to the glycosyl hydrolase 16 family.</text>
</comment>
<dbReference type="PROSITE" id="PS51257">
    <property type="entry name" value="PROKAR_LIPOPROTEIN"/>
    <property type="match status" value="1"/>
</dbReference>
<dbReference type="Proteomes" id="UP000391834">
    <property type="component" value="Unassembled WGS sequence"/>
</dbReference>
<dbReference type="Gene3D" id="2.60.120.200">
    <property type="match status" value="1"/>
</dbReference>
<comment type="caution">
    <text evidence="3">The sequence shown here is derived from an EMBL/GenBank/DDBJ whole genome shotgun (WGS) entry which is preliminary data.</text>
</comment>
<evidence type="ECO:0000313" key="3">
    <source>
        <dbReference type="EMBL" id="GET35047.1"/>
    </source>
</evidence>
<dbReference type="AlphaFoldDB" id="A0A5M4B5P2"/>
<dbReference type="GO" id="GO:0005975">
    <property type="term" value="P:carbohydrate metabolic process"/>
    <property type="evidence" value="ECO:0007669"/>
    <property type="project" value="InterPro"/>
</dbReference>
<proteinExistence type="inferred from homology"/>
<dbReference type="InterPro" id="IPR000757">
    <property type="entry name" value="Beta-glucanase-like"/>
</dbReference>
<dbReference type="InterPro" id="IPR013320">
    <property type="entry name" value="ConA-like_dom_sf"/>
</dbReference>
<dbReference type="SUPFAM" id="SSF49899">
    <property type="entry name" value="Concanavalin A-like lectins/glucanases"/>
    <property type="match status" value="1"/>
</dbReference>